<dbReference type="GO" id="GO:0003677">
    <property type="term" value="F:DNA binding"/>
    <property type="evidence" value="ECO:0007669"/>
    <property type="project" value="UniProtKB-KW"/>
</dbReference>
<evidence type="ECO:0000256" key="2">
    <source>
        <dbReference type="ARBA" id="ARBA00023125"/>
    </source>
</evidence>
<name>A0A2U8PU66_9BRAD</name>
<dbReference type="GO" id="GO:0003700">
    <property type="term" value="F:DNA-binding transcription factor activity"/>
    <property type="evidence" value="ECO:0007669"/>
    <property type="project" value="InterPro"/>
</dbReference>
<dbReference type="InterPro" id="IPR000524">
    <property type="entry name" value="Tscrpt_reg_HTH_GntR"/>
</dbReference>
<keyword evidence="2" id="KW-0238">DNA-binding</keyword>
<reference evidence="5 6" key="1">
    <citation type="journal article" date="2017" name="Syst. Appl. Microbiol.">
        <title>Soybeans inoculated with root zone soils of Canadian native legumes harbour diverse and novel Bradyrhizobium spp. that possess agricultural potential.</title>
        <authorList>
            <person name="Bromfield E.S.P."/>
            <person name="Cloutier S."/>
            <person name="Tambong J.T."/>
            <person name="Tran Thi T.V."/>
        </authorList>
    </citation>
    <scope>NUCLEOTIDE SEQUENCE [LARGE SCALE GENOMIC DNA]</scope>
    <source>
        <strain evidence="5 6">39S1MB</strain>
    </source>
</reference>
<dbReference type="PANTHER" id="PTHR43537">
    <property type="entry name" value="TRANSCRIPTIONAL REGULATOR, GNTR FAMILY"/>
    <property type="match status" value="1"/>
</dbReference>
<feature type="domain" description="HTH gntR-type" evidence="4">
    <location>
        <begin position="9"/>
        <end position="76"/>
    </location>
</feature>
<evidence type="ECO:0000256" key="1">
    <source>
        <dbReference type="ARBA" id="ARBA00023015"/>
    </source>
</evidence>
<dbReference type="RefSeq" id="WP_094890260.1">
    <property type="nucleotide sequence ID" value="NZ_CP029426.2"/>
</dbReference>
<dbReference type="OrthoDB" id="8680240at2"/>
<protein>
    <submittedName>
        <fullName evidence="5">FCD domain-containing protein</fullName>
    </submittedName>
</protein>
<dbReference type="Gene3D" id="1.10.10.10">
    <property type="entry name" value="Winged helix-like DNA-binding domain superfamily/Winged helix DNA-binding domain"/>
    <property type="match status" value="1"/>
</dbReference>
<dbReference type="InterPro" id="IPR011711">
    <property type="entry name" value="GntR_C"/>
</dbReference>
<keyword evidence="3" id="KW-0804">Transcription</keyword>
<dbReference type="SUPFAM" id="SSF48008">
    <property type="entry name" value="GntR ligand-binding domain-like"/>
    <property type="match status" value="1"/>
</dbReference>
<evidence type="ECO:0000313" key="6">
    <source>
        <dbReference type="Proteomes" id="UP000215884"/>
    </source>
</evidence>
<dbReference type="Gene3D" id="1.20.120.530">
    <property type="entry name" value="GntR ligand-binding domain-like"/>
    <property type="match status" value="1"/>
</dbReference>
<dbReference type="Pfam" id="PF00392">
    <property type="entry name" value="GntR"/>
    <property type="match status" value="1"/>
</dbReference>
<dbReference type="Pfam" id="PF07729">
    <property type="entry name" value="FCD"/>
    <property type="match status" value="1"/>
</dbReference>
<evidence type="ECO:0000256" key="3">
    <source>
        <dbReference type="ARBA" id="ARBA00023163"/>
    </source>
</evidence>
<keyword evidence="1" id="KW-0805">Transcription regulation</keyword>
<dbReference type="Proteomes" id="UP000215884">
    <property type="component" value="Chromosome"/>
</dbReference>
<dbReference type="KEGG" id="brq:CIT40_15235"/>
<sequence>MTSLEERPLSAGDSGYQRIRSDIIFGVLTPSGRLRLDAMKEDYGVSISTLREILNRLTSEGFVVAEGQRGFEVAPISIQNLRELADLRILLEHHAMAESFRAGDVEWEGRVVSAHHKLAATERTVLKEGDDPELRKRYDGEFHQALISACGSRELMHTHSVVFDKYFRYALRYRGAETVNQHKALLECALERNVKQAKAILSDHINGCVAHALSSWKEG</sequence>
<dbReference type="PANTHER" id="PTHR43537:SF20">
    <property type="entry name" value="HTH-TYPE TRANSCRIPTIONAL REPRESSOR GLAR"/>
    <property type="match status" value="1"/>
</dbReference>
<dbReference type="InterPro" id="IPR036388">
    <property type="entry name" value="WH-like_DNA-bd_sf"/>
</dbReference>
<dbReference type="SUPFAM" id="SSF46785">
    <property type="entry name" value="Winged helix' DNA-binding domain"/>
    <property type="match status" value="1"/>
</dbReference>
<dbReference type="PROSITE" id="PS50949">
    <property type="entry name" value="HTH_GNTR"/>
    <property type="match status" value="1"/>
</dbReference>
<dbReference type="SMART" id="SM00895">
    <property type="entry name" value="FCD"/>
    <property type="match status" value="1"/>
</dbReference>
<keyword evidence="6" id="KW-1185">Reference proteome</keyword>
<dbReference type="InterPro" id="IPR036390">
    <property type="entry name" value="WH_DNA-bd_sf"/>
</dbReference>
<dbReference type="AlphaFoldDB" id="A0A2U8PU66"/>
<evidence type="ECO:0000313" key="5">
    <source>
        <dbReference type="EMBL" id="AWM01252.1"/>
    </source>
</evidence>
<dbReference type="InterPro" id="IPR008920">
    <property type="entry name" value="TF_FadR/GntR_C"/>
</dbReference>
<dbReference type="EMBL" id="CP029426">
    <property type="protein sequence ID" value="AWM01252.1"/>
    <property type="molecule type" value="Genomic_DNA"/>
</dbReference>
<reference evidence="5 6" key="2">
    <citation type="journal article" date="2019" name="Int. J. Syst. Evol. Microbiol.">
        <title>Description and complete genome sequence of Bradyrhizobium amphicarpaeae sp. nov., harbouring photosystem and nitrogen-fixation genes.</title>
        <authorList>
            <person name="Bromfield E.S.P."/>
            <person name="Cloutier S."/>
            <person name="Nguyen H.D.T."/>
        </authorList>
    </citation>
    <scope>NUCLEOTIDE SEQUENCE [LARGE SCALE GENOMIC DNA]</scope>
    <source>
        <strain evidence="5 6">39S1MB</strain>
    </source>
</reference>
<dbReference type="SMART" id="SM00345">
    <property type="entry name" value="HTH_GNTR"/>
    <property type="match status" value="1"/>
</dbReference>
<organism evidence="5 6">
    <name type="scientific">Bradyrhizobium amphicarpaeae</name>
    <dbReference type="NCBI Taxonomy" id="1404768"/>
    <lineage>
        <taxon>Bacteria</taxon>
        <taxon>Pseudomonadati</taxon>
        <taxon>Pseudomonadota</taxon>
        <taxon>Alphaproteobacteria</taxon>
        <taxon>Hyphomicrobiales</taxon>
        <taxon>Nitrobacteraceae</taxon>
        <taxon>Bradyrhizobium</taxon>
    </lineage>
</organism>
<proteinExistence type="predicted"/>
<gene>
    <name evidence="5" type="ORF">CIT40_15235</name>
</gene>
<accession>A0A2U8PU66</accession>
<evidence type="ECO:0000259" key="4">
    <source>
        <dbReference type="PROSITE" id="PS50949"/>
    </source>
</evidence>